<dbReference type="InterPro" id="IPR013783">
    <property type="entry name" value="Ig-like_fold"/>
</dbReference>
<evidence type="ECO:0000313" key="4">
    <source>
        <dbReference type="Proteomes" id="UP000727407"/>
    </source>
</evidence>
<dbReference type="Proteomes" id="UP000727407">
    <property type="component" value="Unassembled WGS sequence"/>
</dbReference>
<keyword evidence="1" id="KW-0472">Membrane</keyword>
<protein>
    <submittedName>
        <fullName evidence="3">Cell wall protein DAN4-like isoform X3</fullName>
    </submittedName>
</protein>
<feature type="non-terminal residue" evidence="3">
    <location>
        <position position="1"/>
    </location>
</feature>
<sequence length="141" mass="15510">KRSCREKNICVLECGDETADSVTWSRDVDGKREKILTVYRNTVTKHIADPHGRYSSGEHLILSIFGFSHSDSGRYHCNENTVELSVKGTQDTTTADECLRAAAVAGVCMLGFASVLVINRYFSKSKGSSDKTKQEQDSAEG</sequence>
<feature type="non-terminal residue" evidence="3">
    <location>
        <position position="141"/>
    </location>
</feature>
<keyword evidence="4" id="KW-1185">Reference proteome</keyword>
<dbReference type="InterPro" id="IPR036179">
    <property type="entry name" value="Ig-like_dom_sf"/>
</dbReference>
<evidence type="ECO:0000259" key="2">
    <source>
        <dbReference type="PROSITE" id="PS50835"/>
    </source>
</evidence>
<evidence type="ECO:0000256" key="1">
    <source>
        <dbReference type="SAM" id="Phobius"/>
    </source>
</evidence>
<keyword evidence="1" id="KW-0812">Transmembrane</keyword>
<dbReference type="AlphaFoldDB" id="A0A8J4WRW3"/>
<dbReference type="Gene3D" id="2.60.40.10">
    <property type="entry name" value="Immunoglobulins"/>
    <property type="match status" value="1"/>
</dbReference>
<accession>A0A8J4WRW3</accession>
<dbReference type="SUPFAM" id="SSF48726">
    <property type="entry name" value="Immunoglobulin"/>
    <property type="match status" value="1"/>
</dbReference>
<reference evidence="3" key="1">
    <citation type="submission" date="2020-07" db="EMBL/GenBank/DDBJ databases">
        <title>Clarias magur genome sequencing, assembly and annotation.</title>
        <authorList>
            <person name="Kushwaha B."/>
            <person name="Kumar R."/>
            <person name="Das P."/>
            <person name="Joshi C.G."/>
            <person name="Kumar D."/>
            <person name="Nagpure N.S."/>
            <person name="Pandey M."/>
            <person name="Agarwal S."/>
            <person name="Srivastava S."/>
            <person name="Singh M."/>
            <person name="Sahoo L."/>
            <person name="Jayasankar P."/>
            <person name="Meher P.K."/>
            <person name="Koringa P.G."/>
            <person name="Iquebal M.A."/>
            <person name="Das S.P."/>
            <person name="Bit A."/>
            <person name="Patnaik S."/>
            <person name="Patel N."/>
            <person name="Shah T.M."/>
            <person name="Hinsu A."/>
            <person name="Jena J.K."/>
        </authorList>
    </citation>
    <scope>NUCLEOTIDE SEQUENCE</scope>
    <source>
        <strain evidence="3">CIFAMagur01</strain>
        <tissue evidence="3">Testis</tissue>
    </source>
</reference>
<organism evidence="3 4">
    <name type="scientific">Clarias magur</name>
    <name type="common">Asian catfish</name>
    <name type="synonym">Macropteronotus magur</name>
    <dbReference type="NCBI Taxonomy" id="1594786"/>
    <lineage>
        <taxon>Eukaryota</taxon>
        <taxon>Metazoa</taxon>
        <taxon>Chordata</taxon>
        <taxon>Craniata</taxon>
        <taxon>Vertebrata</taxon>
        <taxon>Euteleostomi</taxon>
        <taxon>Actinopterygii</taxon>
        <taxon>Neopterygii</taxon>
        <taxon>Teleostei</taxon>
        <taxon>Ostariophysi</taxon>
        <taxon>Siluriformes</taxon>
        <taxon>Clariidae</taxon>
        <taxon>Clarias</taxon>
    </lineage>
</organism>
<comment type="caution">
    <text evidence="3">The sequence shown here is derived from an EMBL/GenBank/DDBJ whole genome shotgun (WGS) entry which is preliminary data.</text>
</comment>
<name>A0A8J4WRW3_CLAMG</name>
<feature type="domain" description="Ig-like" evidence="2">
    <location>
        <begin position="1"/>
        <end position="87"/>
    </location>
</feature>
<dbReference type="OrthoDB" id="5985519at2759"/>
<dbReference type="EMBL" id="QNUK01001009">
    <property type="protein sequence ID" value="KAF5888294.1"/>
    <property type="molecule type" value="Genomic_DNA"/>
</dbReference>
<feature type="transmembrane region" description="Helical" evidence="1">
    <location>
        <begin position="101"/>
        <end position="122"/>
    </location>
</feature>
<evidence type="ECO:0000313" key="3">
    <source>
        <dbReference type="EMBL" id="KAF5888294.1"/>
    </source>
</evidence>
<keyword evidence="1" id="KW-1133">Transmembrane helix</keyword>
<proteinExistence type="predicted"/>
<dbReference type="PROSITE" id="PS50835">
    <property type="entry name" value="IG_LIKE"/>
    <property type="match status" value="1"/>
</dbReference>
<dbReference type="InterPro" id="IPR007110">
    <property type="entry name" value="Ig-like_dom"/>
</dbReference>
<gene>
    <name evidence="3" type="ORF">DAT39_021924</name>
</gene>